<proteinExistence type="predicted"/>
<dbReference type="AlphaFoldDB" id="A0ABD1LSM2"/>
<organism evidence="1 2">
    <name type="scientific">Flemingia macrophylla</name>
    <dbReference type="NCBI Taxonomy" id="520843"/>
    <lineage>
        <taxon>Eukaryota</taxon>
        <taxon>Viridiplantae</taxon>
        <taxon>Streptophyta</taxon>
        <taxon>Embryophyta</taxon>
        <taxon>Tracheophyta</taxon>
        <taxon>Spermatophyta</taxon>
        <taxon>Magnoliopsida</taxon>
        <taxon>eudicotyledons</taxon>
        <taxon>Gunneridae</taxon>
        <taxon>Pentapetalae</taxon>
        <taxon>rosids</taxon>
        <taxon>fabids</taxon>
        <taxon>Fabales</taxon>
        <taxon>Fabaceae</taxon>
        <taxon>Papilionoideae</taxon>
        <taxon>50 kb inversion clade</taxon>
        <taxon>NPAAA clade</taxon>
        <taxon>indigoferoid/millettioid clade</taxon>
        <taxon>Phaseoleae</taxon>
        <taxon>Flemingia</taxon>
    </lineage>
</organism>
<dbReference type="Proteomes" id="UP001603857">
    <property type="component" value="Unassembled WGS sequence"/>
</dbReference>
<dbReference type="InterPro" id="IPR011989">
    <property type="entry name" value="ARM-like"/>
</dbReference>
<keyword evidence="2" id="KW-1185">Reference proteome</keyword>
<gene>
    <name evidence="1" type="ORF">Fmac_025547</name>
</gene>
<reference evidence="1 2" key="1">
    <citation type="submission" date="2024-08" db="EMBL/GenBank/DDBJ databases">
        <title>Insights into the chromosomal genome structure of Flemingia macrophylla.</title>
        <authorList>
            <person name="Ding Y."/>
            <person name="Zhao Y."/>
            <person name="Bi W."/>
            <person name="Wu M."/>
            <person name="Zhao G."/>
            <person name="Gong Y."/>
            <person name="Li W."/>
            <person name="Zhang P."/>
        </authorList>
    </citation>
    <scope>NUCLEOTIDE SEQUENCE [LARGE SCALE GENOMIC DNA]</scope>
    <source>
        <strain evidence="1">DYQJB</strain>
        <tissue evidence="1">Leaf</tissue>
    </source>
</reference>
<dbReference type="Gene3D" id="1.25.10.10">
    <property type="entry name" value="Leucine-rich Repeat Variant"/>
    <property type="match status" value="1"/>
</dbReference>
<accession>A0ABD1LSM2</accession>
<sequence>MSEKGLGYFLCMPQHLGLSLTIHPAEGTTLYIEEEEDLSKIHNLPLITLLSAISSIASAAKQEFIAYAKRVLAMMKSFTVLTNDEDLHSRARPTELVGIVRMSVGRMGMEPIIPSNIKAAISGFELEYSELR</sequence>
<protein>
    <submittedName>
        <fullName evidence="1">Uncharacterized protein</fullName>
    </submittedName>
</protein>
<dbReference type="EMBL" id="JBGMDY010000008">
    <property type="protein sequence ID" value="KAL2326489.1"/>
    <property type="molecule type" value="Genomic_DNA"/>
</dbReference>
<evidence type="ECO:0000313" key="2">
    <source>
        <dbReference type="Proteomes" id="UP001603857"/>
    </source>
</evidence>
<evidence type="ECO:0000313" key="1">
    <source>
        <dbReference type="EMBL" id="KAL2326489.1"/>
    </source>
</evidence>
<name>A0ABD1LSM2_9FABA</name>
<comment type="caution">
    <text evidence="1">The sequence shown here is derived from an EMBL/GenBank/DDBJ whole genome shotgun (WGS) entry which is preliminary data.</text>
</comment>